<sequence length="106" mass="12433">MKNFIITALIIAATTMGSYAQKTKTIDHGFWVAESNKHNPKEQTIRFYNDEAQLVYEEVIYSKLDIRKKKNQEALTRLCNKLYEQKEYAMHLEKNQLITAALNLKH</sequence>
<organism evidence="1 2">
    <name type="scientific">Mucilaginibacter pankratovii</name>
    <dbReference type="NCBI Taxonomy" id="2772110"/>
    <lineage>
        <taxon>Bacteria</taxon>
        <taxon>Pseudomonadati</taxon>
        <taxon>Bacteroidota</taxon>
        <taxon>Sphingobacteriia</taxon>
        <taxon>Sphingobacteriales</taxon>
        <taxon>Sphingobacteriaceae</taxon>
        <taxon>Mucilaginibacter</taxon>
    </lineage>
</organism>
<comment type="caution">
    <text evidence="1">The sequence shown here is derived from an EMBL/GenBank/DDBJ whole genome shotgun (WGS) entry which is preliminary data.</text>
</comment>
<reference evidence="1 2" key="1">
    <citation type="submission" date="2020-09" db="EMBL/GenBank/DDBJ databases">
        <title>Novel species of Mucilaginibacter isolated from a glacier on the Tibetan Plateau.</title>
        <authorList>
            <person name="Liu Q."/>
            <person name="Xin Y.-H."/>
        </authorList>
    </citation>
    <scope>NUCLEOTIDE SEQUENCE [LARGE SCALE GENOMIC DNA]</scope>
    <source>
        <strain evidence="1 2">ZT4R22</strain>
    </source>
</reference>
<dbReference type="RefSeq" id="WP_191190913.1">
    <property type="nucleotide sequence ID" value="NZ_JACWMY010000011.1"/>
</dbReference>
<keyword evidence="2" id="KW-1185">Reference proteome</keyword>
<dbReference type="EMBL" id="JACWMY010000011">
    <property type="protein sequence ID" value="MBD1366272.1"/>
    <property type="molecule type" value="Genomic_DNA"/>
</dbReference>
<dbReference type="Proteomes" id="UP000606600">
    <property type="component" value="Unassembled WGS sequence"/>
</dbReference>
<proteinExistence type="predicted"/>
<evidence type="ECO:0000313" key="2">
    <source>
        <dbReference type="Proteomes" id="UP000606600"/>
    </source>
</evidence>
<gene>
    <name evidence="1" type="ORF">IDJ77_20840</name>
</gene>
<evidence type="ECO:0000313" key="1">
    <source>
        <dbReference type="EMBL" id="MBD1366272.1"/>
    </source>
</evidence>
<accession>A0ABR7WYB9</accession>
<name>A0ABR7WYB9_9SPHI</name>
<protein>
    <submittedName>
        <fullName evidence="1">Uncharacterized protein</fullName>
    </submittedName>
</protein>